<evidence type="ECO:0000256" key="4">
    <source>
        <dbReference type="SAM" id="MobiDB-lite"/>
    </source>
</evidence>
<gene>
    <name evidence="7" type="ORF">WKI71_43775</name>
</gene>
<dbReference type="PANTHER" id="PTHR38465:SF2">
    <property type="entry name" value="HTH-TYPE TRANSCRIPTIONAL REGULATOR MMPR5"/>
    <property type="match status" value="1"/>
</dbReference>
<dbReference type="Proteomes" id="UP001376459">
    <property type="component" value="Unassembled WGS sequence"/>
</dbReference>
<evidence type="ECO:0000256" key="2">
    <source>
        <dbReference type="ARBA" id="ARBA00023125"/>
    </source>
</evidence>
<dbReference type="Gene3D" id="1.10.10.10">
    <property type="entry name" value="Winged helix-like DNA-binding domain superfamily/Winged helix DNA-binding domain"/>
    <property type="match status" value="1"/>
</dbReference>
<feature type="compositionally biased region" description="Basic and acidic residues" evidence="4">
    <location>
        <begin position="331"/>
        <end position="340"/>
    </location>
</feature>
<accession>A0ABU8UWQ2</accession>
<dbReference type="InterPro" id="IPR036390">
    <property type="entry name" value="WH_DNA-bd_sf"/>
</dbReference>
<protein>
    <submittedName>
        <fullName evidence="7">MarR family transcriptional regulator</fullName>
    </submittedName>
</protein>
<feature type="region of interest" description="Disordered" evidence="4">
    <location>
        <begin position="310"/>
        <end position="340"/>
    </location>
</feature>
<dbReference type="Pfam" id="PF13936">
    <property type="entry name" value="HTH_38"/>
    <property type="match status" value="1"/>
</dbReference>
<reference evidence="7 8" key="1">
    <citation type="submission" date="2024-03" db="EMBL/GenBank/DDBJ databases">
        <title>Novel Streptomyces species of biotechnological and ecological value are a feature of Machair soil.</title>
        <authorList>
            <person name="Prole J.R."/>
            <person name="Goodfellow M."/>
            <person name="Allenby N."/>
            <person name="Ward A.C."/>
        </authorList>
    </citation>
    <scope>NUCLEOTIDE SEQUENCE [LARGE SCALE GENOMIC DNA]</scope>
    <source>
        <strain evidence="7 8">MS1.AVA.1</strain>
    </source>
</reference>
<dbReference type="PANTHER" id="PTHR38465">
    <property type="entry name" value="HTH-TYPE TRANSCRIPTIONAL REGULATOR MJ1563-RELATED"/>
    <property type="match status" value="1"/>
</dbReference>
<dbReference type="InterPro" id="IPR052362">
    <property type="entry name" value="HTH-GbsR_regulator"/>
</dbReference>
<keyword evidence="8" id="KW-1185">Reference proteome</keyword>
<comment type="caution">
    <text evidence="7">The sequence shown here is derived from an EMBL/GenBank/DDBJ whole genome shotgun (WGS) entry which is preliminary data.</text>
</comment>
<evidence type="ECO:0000256" key="3">
    <source>
        <dbReference type="ARBA" id="ARBA00023163"/>
    </source>
</evidence>
<sequence length="340" mass="36009">MGGGRLTAEDRRGIEAGLAEDLAYAAIARRLGRPTSTVSREVARNGGPRGYRAEHADRASAWQRRNRPPRPATPPATDAEATHGRDPAAVHAYMDRFATMMIATGLPRTAARVLACLVTAPAGARTAAELAQRLGVSPASVSKAVGYLEGLDVLTRTYEPGRRRAHHVIDDDVWLRAWLTSAQKNAVWAETAQEGVDLFGPGTPAGARLQAMHKFFVGIHRDMTGPATTVPLEDAITVLAALLHAARPLTTSELAAALGWPKARAATAVQAAELQPEACGPLALQRTPSGAYLVTAQHGRLTPAQRTALAQRPGHCPSGSPNDRPWTCSAAERRGSAPSH</sequence>
<dbReference type="Pfam" id="PF12802">
    <property type="entry name" value="MarR_2"/>
    <property type="match status" value="1"/>
</dbReference>
<keyword evidence="3" id="KW-0804">Transcription</keyword>
<organism evidence="7 8">
    <name type="scientific">Streptomyces machairae</name>
    <dbReference type="NCBI Taxonomy" id="3134109"/>
    <lineage>
        <taxon>Bacteria</taxon>
        <taxon>Bacillati</taxon>
        <taxon>Actinomycetota</taxon>
        <taxon>Actinomycetes</taxon>
        <taxon>Kitasatosporales</taxon>
        <taxon>Streptomycetaceae</taxon>
        <taxon>Streptomyces</taxon>
    </lineage>
</organism>
<feature type="region of interest" description="Disordered" evidence="4">
    <location>
        <begin position="34"/>
        <end position="86"/>
    </location>
</feature>
<feature type="domain" description="HTH marR-type" evidence="5">
    <location>
        <begin position="105"/>
        <end position="165"/>
    </location>
</feature>
<dbReference type="InterPro" id="IPR000835">
    <property type="entry name" value="HTH_MarR-typ"/>
</dbReference>
<evidence type="ECO:0000256" key="1">
    <source>
        <dbReference type="ARBA" id="ARBA00023015"/>
    </source>
</evidence>
<proteinExistence type="predicted"/>
<name>A0ABU8UWQ2_9ACTN</name>
<feature type="domain" description="Transposase IS30-like HTH" evidence="6">
    <location>
        <begin position="5"/>
        <end position="45"/>
    </location>
</feature>
<evidence type="ECO:0000259" key="6">
    <source>
        <dbReference type="Pfam" id="PF13936"/>
    </source>
</evidence>
<evidence type="ECO:0000259" key="5">
    <source>
        <dbReference type="Pfam" id="PF12802"/>
    </source>
</evidence>
<dbReference type="InterPro" id="IPR025246">
    <property type="entry name" value="IS30-like_HTH"/>
</dbReference>
<dbReference type="SUPFAM" id="SSF46785">
    <property type="entry name" value="Winged helix' DNA-binding domain"/>
    <property type="match status" value="1"/>
</dbReference>
<dbReference type="InterPro" id="IPR036388">
    <property type="entry name" value="WH-like_DNA-bd_sf"/>
</dbReference>
<evidence type="ECO:0000313" key="8">
    <source>
        <dbReference type="Proteomes" id="UP001376459"/>
    </source>
</evidence>
<evidence type="ECO:0000313" key="7">
    <source>
        <dbReference type="EMBL" id="MEJ8672776.1"/>
    </source>
</evidence>
<keyword evidence="1" id="KW-0805">Transcription regulation</keyword>
<dbReference type="EMBL" id="JBBKAK010000001">
    <property type="protein sequence ID" value="MEJ8672776.1"/>
    <property type="molecule type" value="Genomic_DNA"/>
</dbReference>
<keyword evidence="2" id="KW-0238">DNA-binding</keyword>